<keyword evidence="15" id="KW-1185">Reference proteome</keyword>
<evidence type="ECO:0000256" key="1">
    <source>
        <dbReference type="ARBA" id="ARBA00004777"/>
    </source>
</evidence>
<evidence type="ECO:0000256" key="2">
    <source>
        <dbReference type="ARBA" id="ARBA00022563"/>
    </source>
</evidence>
<evidence type="ECO:0000259" key="13">
    <source>
        <dbReference type="Pfam" id="PF02882"/>
    </source>
</evidence>
<dbReference type="CDD" id="cd01080">
    <property type="entry name" value="NAD_bind_m-THF_DH_Cyclohyd"/>
    <property type="match status" value="1"/>
</dbReference>
<evidence type="ECO:0000256" key="6">
    <source>
        <dbReference type="ARBA" id="ARBA00022857"/>
    </source>
</evidence>
<proteinExistence type="inferred from homology"/>
<evidence type="ECO:0000256" key="8">
    <source>
        <dbReference type="ARBA" id="ARBA00023102"/>
    </source>
</evidence>
<dbReference type="Pfam" id="PF00763">
    <property type="entry name" value="THF_DHG_CYH"/>
    <property type="match status" value="1"/>
</dbReference>
<comment type="pathway">
    <text evidence="1 11">One-carbon metabolism; tetrahydrofolate interconversion.</text>
</comment>
<keyword evidence="9 11" id="KW-0486">Methionine biosynthesis</keyword>
<comment type="function">
    <text evidence="11">Catalyzes the oxidation of 5,10-methylenetetrahydrofolate to 5,10-methenyltetrahydrofolate and then the hydrolysis of 5,10-methenyltetrahydrofolate to 10-formyltetrahydrofolate.</text>
</comment>
<dbReference type="EC" id="3.5.4.9" evidence="11"/>
<dbReference type="SUPFAM" id="SSF51735">
    <property type="entry name" value="NAD(P)-binding Rossmann-fold domains"/>
    <property type="match status" value="1"/>
</dbReference>
<dbReference type="PANTHER" id="PTHR48099">
    <property type="entry name" value="C-1-TETRAHYDROFOLATE SYNTHASE, CYTOPLASMIC-RELATED"/>
    <property type="match status" value="1"/>
</dbReference>
<keyword evidence="7 11" id="KW-0560">Oxidoreductase</keyword>
<dbReference type="NCBIfam" id="NF008058">
    <property type="entry name" value="PRK10792.1"/>
    <property type="match status" value="1"/>
</dbReference>
<dbReference type="NCBIfam" id="NF010783">
    <property type="entry name" value="PRK14186.1"/>
    <property type="match status" value="1"/>
</dbReference>
<dbReference type="Gene3D" id="3.40.50.720">
    <property type="entry name" value="NAD(P)-binding Rossmann-like Domain"/>
    <property type="match status" value="1"/>
</dbReference>
<comment type="subunit">
    <text evidence="11">Homodimer.</text>
</comment>
<dbReference type="EMBL" id="JBHTGR010000057">
    <property type="protein sequence ID" value="MFC7748134.1"/>
    <property type="molecule type" value="Genomic_DNA"/>
</dbReference>
<dbReference type="Pfam" id="PF02882">
    <property type="entry name" value="THF_DHG_CYH_C"/>
    <property type="match status" value="1"/>
</dbReference>
<dbReference type="GO" id="GO:0004488">
    <property type="term" value="F:methylenetetrahydrofolate dehydrogenase (NADP+) activity"/>
    <property type="evidence" value="ECO:0007669"/>
    <property type="project" value="UniProtKB-EC"/>
</dbReference>
<evidence type="ECO:0000259" key="12">
    <source>
        <dbReference type="Pfam" id="PF00763"/>
    </source>
</evidence>
<dbReference type="Proteomes" id="UP001596620">
    <property type="component" value="Unassembled WGS sequence"/>
</dbReference>
<dbReference type="InterPro" id="IPR036291">
    <property type="entry name" value="NAD(P)-bd_dom_sf"/>
</dbReference>
<dbReference type="PROSITE" id="PS00766">
    <property type="entry name" value="THF_DHG_CYH_1"/>
    <property type="match status" value="1"/>
</dbReference>
<dbReference type="EC" id="1.5.1.5" evidence="11"/>
<dbReference type="PANTHER" id="PTHR48099:SF5">
    <property type="entry name" value="C-1-TETRAHYDROFOLATE SYNTHASE, CYTOPLASMIC"/>
    <property type="match status" value="1"/>
</dbReference>
<keyword evidence="8 11" id="KW-0368">Histidine biosynthesis</keyword>
<comment type="caution">
    <text evidence="14">The sequence shown here is derived from an EMBL/GenBank/DDBJ whole genome shotgun (WGS) entry which is preliminary data.</text>
</comment>
<evidence type="ECO:0000313" key="14">
    <source>
        <dbReference type="EMBL" id="MFC7748134.1"/>
    </source>
</evidence>
<dbReference type="RefSeq" id="WP_382361135.1">
    <property type="nucleotide sequence ID" value="NZ_JBHTGR010000057.1"/>
</dbReference>
<sequence length="286" mass="30661">MAANIIDGKALAHKLRETITEDVSQLRQDGVIPHLTVIIAGDDPASKSYVRGKEKATQQTGISFDVIDMPAAISEKELLDSIRELNHDKSVHGILVQLPLPEHIDEQNVIQTIHPDKDVDGFHPVNIGKLMSGQATFLPCTPYGIMTMLEAYNISVKGKHAVVIGRSRIVGRPVGQLLLNQDATVTYCHSKTHQLTAYAASADILITAVGKANMINSEAIKEGAVIIDVGMNRLDDGSLTGDVDFSSAAEKASYITPVPKGVGPMTITMLLKNTVQAAKGLSYFAG</sequence>
<keyword evidence="5 11" id="KW-0378">Hydrolase</keyword>
<dbReference type="GO" id="GO:0004477">
    <property type="term" value="F:methenyltetrahydrofolate cyclohydrolase activity"/>
    <property type="evidence" value="ECO:0007669"/>
    <property type="project" value="UniProtKB-EC"/>
</dbReference>
<name>A0ABW2V013_9BACI</name>
<evidence type="ECO:0000256" key="11">
    <source>
        <dbReference type="HAMAP-Rule" id="MF_01576"/>
    </source>
</evidence>
<dbReference type="InterPro" id="IPR020630">
    <property type="entry name" value="THF_DH/CycHdrlase_cat_dom"/>
</dbReference>
<keyword evidence="3 11" id="KW-0028">Amino-acid biosynthesis</keyword>
<dbReference type="InterPro" id="IPR046346">
    <property type="entry name" value="Aminoacid_DH-like_N_sf"/>
</dbReference>
<evidence type="ECO:0000313" key="15">
    <source>
        <dbReference type="Proteomes" id="UP001596620"/>
    </source>
</evidence>
<protein>
    <recommendedName>
        <fullName evidence="11">Bifunctional protein FolD</fullName>
    </recommendedName>
    <domain>
        <recommendedName>
            <fullName evidence="11">Methylenetetrahydrofolate dehydrogenase</fullName>
            <ecNumber evidence="11">1.5.1.5</ecNumber>
        </recommendedName>
    </domain>
    <domain>
        <recommendedName>
            <fullName evidence="11">Methenyltetrahydrofolate cyclohydrolase</fullName>
            <ecNumber evidence="11">3.5.4.9</ecNumber>
        </recommendedName>
    </domain>
</protein>
<dbReference type="SUPFAM" id="SSF53223">
    <property type="entry name" value="Aminoacid dehydrogenase-like, N-terminal domain"/>
    <property type="match status" value="1"/>
</dbReference>
<feature type="domain" description="Tetrahydrofolate dehydrogenase/cyclohydrolase NAD(P)-binding" evidence="13">
    <location>
        <begin position="139"/>
        <end position="279"/>
    </location>
</feature>
<dbReference type="PROSITE" id="PS00767">
    <property type="entry name" value="THF_DHG_CYH_2"/>
    <property type="match status" value="1"/>
</dbReference>
<keyword evidence="2 11" id="KW-0554">One-carbon metabolism</keyword>
<comment type="caution">
    <text evidence="11">Lacks conserved residue(s) required for the propagation of feature annotation.</text>
</comment>
<keyword evidence="10 11" id="KW-0511">Multifunctional enzyme</keyword>
<evidence type="ECO:0000256" key="3">
    <source>
        <dbReference type="ARBA" id="ARBA00022605"/>
    </source>
</evidence>
<feature type="domain" description="Tetrahydrofolate dehydrogenase/cyclohydrolase catalytic" evidence="12">
    <location>
        <begin position="6"/>
        <end position="120"/>
    </location>
</feature>
<gene>
    <name evidence="11 14" type="primary">folD</name>
    <name evidence="14" type="ORF">ACFQU8_13165</name>
</gene>
<evidence type="ECO:0000256" key="4">
    <source>
        <dbReference type="ARBA" id="ARBA00022755"/>
    </source>
</evidence>
<comment type="catalytic activity">
    <reaction evidence="11">
        <text>(6R)-5,10-methylene-5,6,7,8-tetrahydrofolate + NADP(+) = (6R)-5,10-methenyltetrahydrofolate + NADPH</text>
        <dbReference type="Rhea" id="RHEA:22812"/>
        <dbReference type="ChEBI" id="CHEBI:15636"/>
        <dbReference type="ChEBI" id="CHEBI:57455"/>
        <dbReference type="ChEBI" id="CHEBI:57783"/>
        <dbReference type="ChEBI" id="CHEBI:58349"/>
        <dbReference type="EC" id="1.5.1.5"/>
    </reaction>
</comment>
<evidence type="ECO:0000256" key="10">
    <source>
        <dbReference type="ARBA" id="ARBA00023268"/>
    </source>
</evidence>
<dbReference type="PRINTS" id="PR00085">
    <property type="entry name" value="THFDHDRGNASE"/>
</dbReference>
<accession>A0ABW2V013</accession>
<evidence type="ECO:0000256" key="9">
    <source>
        <dbReference type="ARBA" id="ARBA00023167"/>
    </source>
</evidence>
<dbReference type="InterPro" id="IPR000672">
    <property type="entry name" value="THF_DH/CycHdrlase"/>
</dbReference>
<comment type="similarity">
    <text evidence="11">Belongs to the tetrahydrofolate dehydrogenase/cyclohydrolase family.</text>
</comment>
<keyword evidence="6 11" id="KW-0521">NADP</keyword>
<keyword evidence="4 11" id="KW-0658">Purine biosynthesis</keyword>
<organism evidence="14 15">
    <name type="scientific">Lentibacillus kimchii</name>
    <dbReference type="NCBI Taxonomy" id="1542911"/>
    <lineage>
        <taxon>Bacteria</taxon>
        <taxon>Bacillati</taxon>
        <taxon>Bacillota</taxon>
        <taxon>Bacilli</taxon>
        <taxon>Bacillales</taxon>
        <taxon>Bacillaceae</taxon>
        <taxon>Lentibacillus</taxon>
    </lineage>
</organism>
<reference evidence="15" key="1">
    <citation type="journal article" date="2019" name="Int. J. Syst. Evol. Microbiol.">
        <title>The Global Catalogue of Microorganisms (GCM) 10K type strain sequencing project: providing services to taxonomists for standard genome sequencing and annotation.</title>
        <authorList>
            <consortium name="The Broad Institute Genomics Platform"/>
            <consortium name="The Broad Institute Genome Sequencing Center for Infectious Disease"/>
            <person name="Wu L."/>
            <person name="Ma J."/>
        </authorList>
    </citation>
    <scope>NUCLEOTIDE SEQUENCE [LARGE SCALE GENOMIC DNA]</scope>
    <source>
        <strain evidence="15">JCM 30234</strain>
    </source>
</reference>
<feature type="binding site" evidence="11">
    <location>
        <begin position="165"/>
        <end position="167"/>
    </location>
    <ligand>
        <name>NADP(+)</name>
        <dbReference type="ChEBI" id="CHEBI:58349"/>
    </ligand>
</feature>
<evidence type="ECO:0000256" key="7">
    <source>
        <dbReference type="ARBA" id="ARBA00023002"/>
    </source>
</evidence>
<dbReference type="Gene3D" id="3.40.50.10860">
    <property type="entry name" value="Leucine Dehydrogenase, chain A, domain 1"/>
    <property type="match status" value="1"/>
</dbReference>
<comment type="catalytic activity">
    <reaction evidence="11">
        <text>(6R)-5,10-methenyltetrahydrofolate + H2O = (6R)-10-formyltetrahydrofolate + H(+)</text>
        <dbReference type="Rhea" id="RHEA:23700"/>
        <dbReference type="ChEBI" id="CHEBI:15377"/>
        <dbReference type="ChEBI" id="CHEBI:15378"/>
        <dbReference type="ChEBI" id="CHEBI:57455"/>
        <dbReference type="ChEBI" id="CHEBI:195366"/>
        <dbReference type="EC" id="3.5.4.9"/>
    </reaction>
</comment>
<dbReference type="InterPro" id="IPR020867">
    <property type="entry name" value="THF_DH/CycHdrlase_CS"/>
</dbReference>
<dbReference type="InterPro" id="IPR020631">
    <property type="entry name" value="THF_DH/CycHdrlase_NAD-bd_dom"/>
</dbReference>
<dbReference type="HAMAP" id="MF_01576">
    <property type="entry name" value="THF_DHG_CYH"/>
    <property type="match status" value="1"/>
</dbReference>
<evidence type="ECO:0000256" key="5">
    <source>
        <dbReference type="ARBA" id="ARBA00022801"/>
    </source>
</evidence>